<dbReference type="RefSeq" id="WP_132321121.1">
    <property type="nucleotide sequence ID" value="NZ_FWZT01000013.1"/>
</dbReference>
<feature type="transmembrane region" description="Helical" evidence="5">
    <location>
        <begin position="142"/>
        <end position="160"/>
    </location>
</feature>
<dbReference type="EMBL" id="FWZT01000013">
    <property type="protein sequence ID" value="SMF43542.1"/>
    <property type="molecule type" value="Genomic_DNA"/>
</dbReference>
<keyword evidence="8" id="KW-1185">Reference proteome</keyword>
<feature type="transmembrane region" description="Helical" evidence="5">
    <location>
        <begin position="53"/>
        <end position="73"/>
    </location>
</feature>
<dbReference type="InterPro" id="IPR039357">
    <property type="entry name" value="SRD5A/TECR"/>
</dbReference>
<feature type="transmembrane region" description="Helical" evidence="5">
    <location>
        <begin position="207"/>
        <end position="225"/>
    </location>
</feature>
<evidence type="ECO:0000313" key="7">
    <source>
        <dbReference type="EMBL" id="SMF43542.1"/>
    </source>
</evidence>
<feature type="transmembrane region" description="Helical" evidence="5">
    <location>
        <begin position="109"/>
        <end position="130"/>
    </location>
</feature>
<feature type="transmembrane region" description="Helical" evidence="5">
    <location>
        <begin position="12"/>
        <end position="32"/>
    </location>
</feature>
<dbReference type="Gene3D" id="1.20.120.1630">
    <property type="match status" value="1"/>
</dbReference>
<name>A0A1Y6C919_9BACT</name>
<evidence type="ECO:0000256" key="4">
    <source>
        <dbReference type="ARBA" id="ARBA00023136"/>
    </source>
</evidence>
<dbReference type="Proteomes" id="UP000192907">
    <property type="component" value="Unassembled WGS sequence"/>
</dbReference>
<keyword evidence="3 5" id="KW-1133">Transmembrane helix</keyword>
<keyword evidence="2 5" id="KW-0812">Transmembrane</keyword>
<protein>
    <submittedName>
        <fullName evidence="7">Very-long-chain enoyl-CoA reductase</fullName>
    </submittedName>
</protein>
<dbReference type="GO" id="GO:0016020">
    <property type="term" value="C:membrane"/>
    <property type="evidence" value="ECO:0007669"/>
    <property type="project" value="UniProtKB-SubCell"/>
</dbReference>
<gene>
    <name evidence="7" type="ORF">SAMN06296036_11385</name>
</gene>
<comment type="subcellular location">
    <subcellularLocation>
        <location evidence="1">Membrane</location>
        <topology evidence="1">Multi-pass membrane protein</topology>
    </subcellularLocation>
</comment>
<dbReference type="OrthoDB" id="4688552at2"/>
<evidence type="ECO:0000256" key="1">
    <source>
        <dbReference type="ARBA" id="ARBA00004141"/>
    </source>
</evidence>
<dbReference type="STRING" id="1513793.SAMN06296036_11385"/>
<dbReference type="GO" id="GO:0016627">
    <property type="term" value="F:oxidoreductase activity, acting on the CH-CH group of donors"/>
    <property type="evidence" value="ECO:0007669"/>
    <property type="project" value="InterPro"/>
</dbReference>
<evidence type="ECO:0000256" key="2">
    <source>
        <dbReference type="ARBA" id="ARBA00022692"/>
    </source>
</evidence>
<dbReference type="InterPro" id="IPR001104">
    <property type="entry name" value="3-oxo-5_a-steroid_4-DH_C"/>
</dbReference>
<dbReference type="PROSITE" id="PS50244">
    <property type="entry name" value="S5A_REDUCTASE"/>
    <property type="match status" value="1"/>
</dbReference>
<evidence type="ECO:0000256" key="3">
    <source>
        <dbReference type="ARBA" id="ARBA00022989"/>
    </source>
</evidence>
<dbReference type="PANTHER" id="PTHR10556">
    <property type="entry name" value="3-OXO-5-ALPHA-STEROID 4-DEHYDROGENASE"/>
    <property type="match status" value="1"/>
</dbReference>
<proteinExistence type="predicted"/>
<evidence type="ECO:0000259" key="6">
    <source>
        <dbReference type="Pfam" id="PF02544"/>
    </source>
</evidence>
<feature type="domain" description="3-oxo-5-alpha-steroid 4-dehydrogenase C-terminal" evidence="6">
    <location>
        <begin position="132"/>
        <end position="250"/>
    </location>
</feature>
<dbReference type="AlphaFoldDB" id="A0A1Y6C919"/>
<accession>A0A1Y6C919</accession>
<dbReference type="Pfam" id="PF02544">
    <property type="entry name" value="Steroid_dh"/>
    <property type="match status" value="1"/>
</dbReference>
<sequence>MPVVIMPEWNTLSIVAYTVFAMLCLSFGVLESKGLLTLNYSKFRTSHGMSSRLGMFLLYFVPILAADIATFWFVASFDLVKLIIIAAINIHFIKRCLEVLFLHKYSGPINIATVIQIAAAYSLAAFLLAYLNQWSIDRIDGLFLLGMVLFAVGQVSNLYHHKLLADLRTDDNSYKIPTGGLFEFVTAPHYLMELSAWLGVALMSRHLAAYMIFVWTCSYLLARALRTHAWYHEKFADYPDDRRVIVPFIL</sequence>
<evidence type="ECO:0000256" key="5">
    <source>
        <dbReference type="SAM" id="Phobius"/>
    </source>
</evidence>
<keyword evidence="4 5" id="KW-0472">Membrane</keyword>
<organism evidence="7 8">
    <name type="scientific">Pseudobacteriovorax antillogorgiicola</name>
    <dbReference type="NCBI Taxonomy" id="1513793"/>
    <lineage>
        <taxon>Bacteria</taxon>
        <taxon>Pseudomonadati</taxon>
        <taxon>Bdellovibrionota</taxon>
        <taxon>Oligoflexia</taxon>
        <taxon>Oligoflexales</taxon>
        <taxon>Pseudobacteriovoracaceae</taxon>
        <taxon>Pseudobacteriovorax</taxon>
    </lineage>
</organism>
<dbReference type="PANTHER" id="PTHR10556:SF35">
    <property type="entry name" value="3-OXO-5-ALPHA-STEROID 4-DEHYDROGENASE FAMILY PROTEIN"/>
    <property type="match status" value="1"/>
</dbReference>
<evidence type="ECO:0000313" key="8">
    <source>
        <dbReference type="Proteomes" id="UP000192907"/>
    </source>
</evidence>
<reference evidence="8" key="1">
    <citation type="submission" date="2017-04" db="EMBL/GenBank/DDBJ databases">
        <authorList>
            <person name="Varghese N."/>
            <person name="Submissions S."/>
        </authorList>
    </citation>
    <scope>NUCLEOTIDE SEQUENCE [LARGE SCALE GENOMIC DNA]</scope>
    <source>
        <strain evidence="8">RKEM611</strain>
    </source>
</reference>
<dbReference type="GO" id="GO:0006629">
    <property type="term" value="P:lipid metabolic process"/>
    <property type="evidence" value="ECO:0007669"/>
    <property type="project" value="InterPro"/>
</dbReference>